<dbReference type="EMBL" id="FQUE01000002">
    <property type="protein sequence ID" value="SHE90139.1"/>
    <property type="molecule type" value="Genomic_DNA"/>
</dbReference>
<evidence type="ECO:0000259" key="3">
    <source>
        <dbReference type="PROSITE" id="PS51186"/>
    </source>
</evidence>
<dbReference type="Proteomes" id="UP000183987">
    <property type="component" value="Unassembled WGS sequence"/>
</dbReference>
<accession>A0A1M4X9F3</accession>
<keyword evidence="5" id="KW-1185">Reference proteome</keyword>
<dbReference type="AlphaFoldDB" id="A0A1M4X9F3"/>
<keyword evidence="1 4" id="KW-0808">Transferase</keyword>
<gene>
    <name evidence="4" type="ORF">SAMN05444339_102400</name>
</gene>
<reference evidence="5" key="1">
    <citation type="submission" date="2016-11" db="EMBL/GenBank/DDBJ databases">
        <authorList>
            <person name="Varghese N."/>
            <person name="Submissions S."/>
        </authorList>
    </citation>
    <scope>NUCLEOTIDE SEQUENCE [LARGE SCALE GENOMIC DNA]</scope>
    <source>
        <strain evidence="5">DSM 29326</strain>
    </source>
</reference>
<evidence type="ECO:0000313" key="4">
    <source>
        <dbReference type="EMBL" id="SHE90139.1"/>
    </source>
</evidence>
<feature type="domain" description="N-acetyltransferase" evidence="3">
    <location>
        <begin position="1"/>
        <end position="137"/>
    </location>
</feature>
<dbReference type="PANTHER" id="PTHR43420:SF12">
    <property type="entry name" value="N-ACETYLTRANSFERASE DOMAIN-CONTAINING PROTEIN"/>
    <property type="match status" value="1"/>
</dbReference>
<evidence type="ECO:0000313" key="5">
    <source>
        <dbReference type="Proteomes" id="UP000183987"/>
    </source>
</evidence>
<dbReference type="InterPro" id="IPR050680">
    <property type="entry name" value="YpeA/RimI_acetyltransf"/>
</dbReference>
<sequence>MTPTDLAATHRLAFTLDRPWSAVEFADLLAQRSVILCGTPESFVLGRVAFDEAEVLTLATRPDQRRRGLARAALDDFHDRAARAGALSVFLEVAADNAAAIALYRACDFSTVGRRRAYYAREDGPAADALVMRRSLAAT</sequence>
<dbReference type="InterPro" id="IPR016181">
    <property type="entry name" value="Acyl_CoA_acyltransferase"/>
</dbReference>
<evidence type="ECO:0000256" key="2">
    <source>
        <dbReference type="ARBA" id="ARBA00023315"/>
    </source>
</evidence>
<dbReference type="Pfam" id="PF00583">
    <property type="entry name" value="Acetyltransf_1"/>
    <property type="match status" value="1"/>
</dbReference>
<protein>
    <submittedName>
        <fullName evidence="4">Ribosomal-protein-alanine N-acetyltransferase</fullName>
    </submittedName>
</protein>
<dbReference type="CDD" id="cd04301">
    <property type="entry name" value="NAT_SF"/>
    <property type="match status" value="1"/>
</dbReference>
<organism evidence="4 5">
    <name type="scientific">Loktanella atrilutea</name>
    <dbReference type="NCBI Taxonomy" id="366533"/>
    <lineage>
        <taxon>Bacteria</taxon>
        <taxon>Pseudomonadati</taxon>
        <taxon>Pseudomonadota</taxon>
        <taxon>Alphaproteobacteria</taxon>
        <taxon>Rhodobacterales</taxon>
        <taxon>Roseobacteraceae</taxon>
        <taxon>Loktanella</taxon>
    </lineage>
</organism>
<evidence type="ECO:0000256" key="1">
    <source>
        <dbReference type="ARBA" id="ARBA00022679"/>
    </source>
</evidence>
<name>A0A1M4X9F3_LOKAT</name>
<dbReference type="PROSITE" id="PS51186">
    <property type="entry name" value="GNAT"/>
    <property type="match status" value="1"/>
</dbReference>
<dbReference type="Gene3D" id="3.40.630.30">
    <property type="match status" value="1"/>
</dbReference>
<dbReference type="SUPFAM" id="SSF55729">
    <property type="entry name" value="Acyl-CoA N-acyltransferases (Nat)"/>
    <property type="match status" value="1"/>
</dbReference>
<dbReference type="GO" id="GO:0016747">
    <property type="term" value="F:acyltransferase activity, transferring groups other than amino-acyl groups"/>
    <property type="evidence" value="ECO:0007669"/>
    <property type="project" value="InterPro"/>
</dbReference>
<dbReference type="InterPro" id="IPR000182">
    <property type="entry name" value="GNAT_dom"/>
</dbReference>
<dbReference type="RefSeq" id="WP_072856522.1">
    <property type="nucleotide sequence ID" value="NZ_FQUE01000002.1"/>
</dbReference>
<dbReference type="PANTHER" id="PTHR43420">
    <property type="entry name" value="ACETYLTRANSFERASE"/>
    <property type="match status" value="1"/>
</dbReference>
<dbReference type="OrthoDB" id="9804026at2"/>
<dbReference type="STRING" id="366533.SAMN05444339_102400"/>
<keyword evidence="2" id="KW-0012">Acyltransferase</keyword>
<proteinExistence type="predicted"/>